<dbReference type="KEGG" id="rha:RHA1_ro03458"/>
<dbReference type="Proteomes" id="UP000008710">
    <property type="component" value="Chromosome"/>
</dbReference>
<evidence type="ECO:0000313" key="2">
    <source>
        <dbReference type="EMBL" id="ABG95261.1"/>
    </source>
</evidence>
<dbReference type="eggNOG" id="COG0748">
    <property type="taxonomic scope" value="Bacteria"/>
</dbReference>
<reference evidence="3" key="1">
    <citation type="journal article" date="2006" name="Proc. Natl. Acad. Sci. U.S.A.">
        <title>The complete genome of Rhodococcus sp. RHA1 provides insights into a catabolic powerhouse.</title>
        <authorList>
            <person name="McLeod M.P."/>
            <person name="Warren R.L."/>
            <person name="Hsiao W.W.L."/>
            <person name="Araki N."/>
            <person name="Myhre M."/>
            <person name="Fernandes C."/>
            <person name="Miyazawa D."/>
            <person name="Wong W."/>
            <person name="Lillquist A.L."/>
            <person name="Wang D."/>
            <person name="Dosanjh M."/>
            <person name="Hara H."/>
            <person name="Petrescu A."/>
            <person name="Morin R.D."/>
            <person name="Yang G."/>
            <person name="Stott J.M."/>
            <person name="Schein J.E."/>
            <person name="Shin H."/>
            <person name="Smailus D."/>
            <person name="Siddiqui A.S."/>
            <person name="Marra M.A."/>
            <person name="Jones S.J.M."/>
            <person name="Holt R."/>
            <person name="Brinkman F.S.L."/>
            <person name="Miyauchi K."/>
            <person name="Fukuda M."/>
            <person name="Davies J.E."/>
            <person name="Mohn W.W."/>
            <person name="Eltis L.D."/>
        </authorList>
    </citation>
    <scope>NUCLEOTIDE SEQUENCE [LARGE SCALE GENOMIC DNA]</scope>
    <source>
        <strain evidence="3">RHA1</strain>
    </source>
</reference>
<dbReference type="Gene3D" id="2.30.110.10">
    <property type="entry name" value="Electron Transport, Fmn-binding Protein, Chain A"/>
    <property type="match status" value="1"/>
</dbReference>
<sequence length="237" mass="26128">MAPRSRRWAFSIHSARATVGRTTNPPSGRSERANVPSGAPDAPSGTFTRLSAHLPPIVFETDEDASPPDHTADWKTGCVKVTQRPDPPTGIRRAFFRAPIYLYRVHLGFLLGGRFLLLEHVGRKTGARRQVVLEVVNHDAVGDGYVLAAGFGPKSDWYRNLRAQPNARIQVGRRRLSVTAEFLDPETGADFMAHYGSEHPKLGMRIARGMGFDVDGSAADFRAAGREIRFVRLRPCA</sequence>
<proteinExistence type="predicted"/>
<dbReference type="NCBIfam" id="TIGR00026">
    <property type="entry name" value="hi_GC_TIGR00026"/>
    <property type="match status" value="1"/>
</dbReference>
<evidence type="ECO:0000313" key="3">
    <source>
        <dbReference type="Proteomes" id="UP000008710"/>
    </source>
</evidence>
<accession>Q0SB25</accession>
<feature type="region of interest" description="Disordered" evidence="1">
    <location>
        <begin position="13"/>
        <end position="47"/>
    </location>
</feature>
<name>Q0SB25_RHOJR</name>
<dbReference type="InterPro" id="IPR012349">
    <property type="entry name" value="Split_barrel_FMN-bd"/>
</dbReference>
<dbReference type="EMBL" id="CP000431">
    <property type="protein sequence ID" value="ABG95261.1"/>
    <property type="molecule type" value="Genomic_DNA"/>
</dbReference>
<dbReference type="HOGENOM" id="CLU_1169938_0_0_11"/>
<evidence type="ECO:0008006" key="4">
    <source>
        <dbReference type="Google" id="ProtNLM"/>
    </source>
</evidence>
<dbReference type="Pfam" id="PF04075">
    <property type="entry name" value="F420H2_quin_red"/>
    <property type="match status" value="1"/>
</dbReference>
<dbReference type="GO" id="GO:0016491">
    <property type="term" value="F:oxidoreductase activity"/>
    <property type="evidence" value="ECO:0007669"/>
    <property type="project" value="InterPro"/>
</dbReference>
<dbReference type="AlphaFoldDB" id="Q0SB25"/>
<gene>
    <name evidence="2" type="ordered locus">RHA1_ro03458</name>
</gene>
<organism evidence="2 3">
    <name type="scientific">Rhodococcus jostii (strain RHA1)</name>
    <dbReference type="NCBI Taxonomy" id="101510"/>
    <lineage>
        <taxon>Bacteria</taxon>
        <taxon>Bacillati</taxon>
        <taxon>Actinomycetota</taxon>
        <taxon>Actinomycetes</taxon>
        <taxon>Mycobacteriales</taxon>
        <taxon>Nocardiaceae</taxon>
        <taxon>Rhodococcus</taxon>
    </lineage>
</organism>
<evidence type="ECO:0000256" key="1">
    <source>
        <dbReference type="SAM" id="MobiDB-lite"/>
    </source>
</evidence>
<dbReference type="InterPro" id="IPR004378">
    <property type="entry name" value="F420H2_quin_Rdtase"/>
</dbReference>
<protein>
    <recommendedName>
        <fullName evidence="4">Deazaflavin-dependent oxidoreductase, nitroreductase family</fullName>
    </recommendedName>
</protein>